<dbReference type="Pfam" id="PF02254">
    <property type="entry name" value="TrkA_N"/>
    <property type="match status" value="2"/>
</dbReference>
<keyword evidence="1" id="KW-0472">Membrane</keyword>
<dbReference type="EMBL" id="CP034145">
    <property type="protein sequence ID" value="AZH25937.1"/>
    <property type="molecule type" value="Genomic_DNA"/>
</dbReference>
<evidence type="ECO:0000313" key="7">
    <source>
        <dbReference type="Proteomes" id="UP000282007"/>
    </source>
</evidence>
<dbReference type="Gene3D" id="3.40.50.720">
    <property type="entry name" value="NAD(P)-binding Rossmann-like Domain"/>
    <property type="match status" value="2"/>
</dbReference>
<evidence type="ECO:0000313" key="6">
    <source>
        <dbReference type="Proteomes" id="UP000277326"/>
    </source>
</evidence>
<reference evidence="5 6" key="1">
    <citation type="journal article" date="2015" name="Stand. Genomic Sci.">
        <title>Genomic Encyclopedia of Bacterial and Archaeal Type Strains, Phase III: the genomes of soil and plant-associated and newly described type strains.</title>
        <authorList>
            <person name="Whitman W.B."/>
            <person name="Woyke T."/>
            <person name="Klenk H.P."/>
            <person name="Zhou Y."/>
            <person name="Lilburn T.G."/>
            <person name="Beck B.J."/>
            <person name="De Vos P."/>
            <person name="Vandamme P."/>
            <person name="Eisen J.A."/>
            <person name="Garrity G."/>
            <person name="Hugenholtz P."/>
            <person name="Kyrpides N.C."/>
        </authorList>
    </citation>
    <scope>NUCLEOTIDE SEQUENCE [LARGE SCALE GENOMIC DNA]</scope>
    <source>
        <strain evidence="5 6">CGMCC 1.10124</strain>
    </source>
</reference>
<evidence type="ECO:0000256" key="1">
    <source>
        <dbReference type="SAM" id="Phobius"/>
    </source>
</evidence>
<dbReference type="PROSITE" id="PS51202">
    <property type="entry name" value="RCK_C"/>
    <property type="match status" value="2"/>
</dbReference>
<dbReference type="AlphaFoldDB" id="A0A3M0CSX3"/>
<dbReference type="RefSeq" id="WP_121921870.1">
    <property type="nucleotide sequence ID" value="NZ_CP034145.1"/>
</dbReference>
<dbReference type="InterPro" id="IPR036721">
    <property type="entry name" value="RCK_C_sf"/>
</dbReference>
<dbReference type="SUPFAM" id="SSF116726">
    <property type="entry name" value="TrkA C-terminal domain-like"/>
    <property type="match status" value="2"/>
</dbReference>
<proteinExistence type="predicted"/>
<feature type="domain" description="RCK N-terminal" evidence="2">
    <location>
        <begin position="337"/>
        <end position="445"/>
    </location>
</feature>
<dbReference type="InterPro" id="IPR006037">
    <property type="entry name" value="RCK_C"/>
</dbReference>
<sequence length="541" mass="58178">MDQRTRLTAYYLLIVVSVLSGFVVLYNYGMATWEGRPQPLYRSIEVVVQTVTTVGYGGDAPWSSPQMNYLVSLMALSGLVLIFAALPVLVVPLFEDAFRSSASSSVRGIDDHVILCNYGPREEVLIDELTERGVEYVIIEDDREAADHLYTSGYTVIFGDPESDVTLRSARLEYADALIANVDDETNPSVLLSAREINPDVRTVSLTEDPNTADYHRYAGADHVLSPKQILGKQLAGKAVGTFDPEAIEAVEIDEDFDIAEFPLQSGSELIGQTIADSGVFERTGAAIIGVWIRGTFHSPPPPEARFDARSVLVATGSEAELDQLKEMTLSEGRHWRGDVVVAGMGVVGRTVATALSSTVFEYTTIDLVDGPAVDVVGDATERDVLREAGIVDAGTIVLTLADDTAAIYATFAIRELNPGIETIVRANEHENVSKLYRAGADYVLSLAAVSGRMLASIVLDEEILSPGTQLKLIRTTAPGAVGESLADADIRNRTGCTVVAVERNGSVVTNPGASFVIEAGDELVVAGIDENISRFQAQFV</sequence>
<dbReference type="Proteomes" id="UP000282007">
    <property type="component" value="Chromosome"/>
</dbReference>
<dbReference type="EMBL" id="REFS01000008">
    <property type="protein sequence ID" value="RMB11630.1"/>
    <property type="molecule type" value="Genomic_DNA"/>
</dbReference>
<feature type="domain" description="RCK N-terminal" evidence="2">
    <location>
        <begin position="110"/>
        <end position="225"/>
    </location>
</feature>
<gene>
    <name evidence="5" type="ORF">ATH50_3325</name>
    <name evidence="4" type="ORF">DU502_11370</name>
</gene>
<dbReference type="PANTHER" id="PTHR43833">
    <property type="entry name" value="POTASSIUM CHANNEL PROTEIN 2-RELATED-RELATED"/>
    <property type="match status" value="1"/>
</dbReference>
<keyword evidence="1" id="KW-0812">Transmembrane</keyword>
<dbReference type="Gene3D" id="1.10.287.70">
    <property type="match status" value="1"/>
</dbReference>
<evidence type="ECO:0000313" key="4">
    <source>
        <dbReference type="EMBL" id="AZH25937.1"/>
    </source>
</evidence>
<protein>
    <submittedName>
        <fullName evidence="5">Trk K+ transport system NAD-binding subunit</fullName>
    </submittedName>
    <submittedName>
        <fullName evidence="4">TrkA family potassium uptake protein</fullName>
    </submittedName>
</protein>
<keyword evidence="1" id="KW-1133">Transmembrane helix</keyword>
<dbReference type="InterPro" id="IPR050721">
    <property type="entry name" value="Trk_Ktr_HKT_K-transport"/>
</dbReference>
<feature type="domain" description="RCK C-terminal" evidence="3">
    <location>
        <begin position="246"/>
        <end position="331"/>
    </location>
</feature>
<reference evidence="4 7" key="2">
    <citation type="submission" date="2018-07" db="EMBL/GenBank/DDBJ databases">
        <title>Genome sequences of Haloplanus aerogenes JCM 16430T.</title>
        <authorList>
            <person name="Kim Y.B."/>
            <person name="Roh S.W."/>
        </authorList>
    </citation>
    <scope>NUCLEOTIDE SEQUENCE [LARGE SCALE GENOMIC DNA]</scope>
    <source>
        <strain evidence="4 7">JCM 16430</strain>
    </source>
</reference>
<name>A0A3M0CSX3_9EURY</name>
<feature type="transmembrane region" description="Helical" evidence="1">
    <location>
        <begin position="7"/>
        <end position="28"/>
    </location>
</feature>
<dbReference type="SUPFAM" id="SSF81324">
    <property type="entry name" value="Voltage-gated potassium channels"/>
    <property type="match status" value="1"/>
</dbReference>
<reference evidence="5" key="3">
    <citation type="submission" date="2018-10" db="EMBL/GenBank/DDBJ databases">
        <authorList>
            <person name="Whitman W."/>
            <person name="Huntemann M."/>
            <person name="Clum A."/>
            <person name="Pillay M."/>
            <person name="Palaniappan K."/>
            <person name="Varghese N."/>
            <person name="Mikhailova N."/>
            <person name="Stamatis D."/>
            <person name="Reddy T."/>
            <person name="Daum C."/>
            <person name="Shapiro N."/>
            <person name="Ivanova N."/>
            <person name="Kyrpides N."/>
            <person name="Woyke T."/>
        </authorList>
    </citation>
    <scope>NUCLEOTIDE SEQUENCE</scope>
    <source>
        <strain evidence="5">CGMCC 1.10124</strain>
    </source>
</reference>
<feature type="domain" description="RCK C-terminal" evidence="3">
    <location>
        <begin position="457"/>
        <end position="541"/>
    </location>
</feature>
<evidence type="ECO:0000259" key="2">
    <source>
        <dbReference type="PROSITE" id="PS51201"/>
    </source>
</evidence>
<keyword evidence="7" id="KW-1185">Reference proteome</keyword>
<dbReference type="GO" id="GO:0006813">
    <property type="term" value="P:potassium ion transport"/>
    <property type="evidence" value="ECO:0007669"/>
    <property type="project" value="InterPro"/>
</dbReference>
<dbReference type="PANTHER" id="PTHR43833:SF13">
    <property type="entry name" value="POTASSIUM CHANNEL PROTEIN 2-RELATED"/>
    <property type="match status" value="1"/>
</dbReference>
<dbReference type="GO" id="GO:0008324">
    <property type="term" value="F:monoatomic cation transmembrane transporter activity"/>
    <property type="evidence" value="ECO:0007669"/>
    <property type="project" value="InterPro"/>
</dbReference>
<organism evidence="5 6">
    <name type="scientific">Haloplanus aerogenes</name>
    <dbReference type="NCBI Taxonomy" id="660522"/>
    <lineage>
        <taxon>Archaea</taxon>
        <taxon>Methanobacteriati</taxon>
        <taxon>Methanobacteriota</taxon>
        <taxon>Stenosarchaea group</taxon>
        <taxon>Halobacteria</taxon>
        <taxon>Halobacteriales</taxon>
        <taxon>Haloferacaceae</taxon>
        <taxon>Haloplanus</taxon>
    </lineage>
</organism>
<dbReference type="InterPro" id="IPR003148">
    <property type="entry name" value="RCK_N"/>
</dbReference>
<dbReference type="OrthoDB" id="43518at2157"/>
<evidence type="ECO:0000313" key="5">
    <source>
        <dbReference type="EMBL" id="RMB11630.1"/>
    </source>
</evidence>
<dbReference type="Gene3D" id="3.30.70.1450">
    <property type="entry name" value="Regulator of K+ conductance, C-terminal domain"/>
    <property type="match status" value="2"/>
</dbReference>
<feature type="transmembrane region" description="Helical" evidence="1">
    <location>
        <begin position="69"/>
        <end position="94"/>
    </location>
</feature>
<dbReference type="Proteomes" id="UP000277326">
    <property type="component" value="Unassembled WGS sequence"/>
</dbReference>
<accession>A0A3M0CSX3</accession>
<dbReference type="InterPro" id="IPR036291">
    <property type="entry name" value="NAD(P)-bd_dom_sf"/>
</dbReference>
<dbReference type="SUPFAM" id="SSF51735">
    <property type="entry name" value="NAD(P)-binding Rossmann-fold domains"/>
    <property type="match status" value="2"/>
</dbReference>
<dbReference type="PROSITE" id="PS51201">
    <property type="entry name" value="RCK_N"/>
    <property type="match status" value="2"/>
</dbReference>
<dbReference type="KEGG" id="haer:DU502_11370"/>
<dbReference type="GeneID" id="38471894"/>
<dbReference type="Pfam" id="PF02080">
    <property type="entry name" value="TrkA_C"/>
    <property type="match status" value="2"/>
</dbReference>
<evidence type="ECO:0000259" key="3">
    <source>
        <dbReference type="PROSITE" id="PS51202"/>
    </source>
</evidence>